<evidence type="ECO:0000313" key="2">
    <source>
        <dbReference type="Proteomes" id="UP000001823"/>
    </source>
</evidence>
<reference evidence="1 2" key="1">
    <citation type="journal article" date="2006" name="Genome Res.">
        <title>Skewed genomic variability in strains of the toxigenic bacterial pathogen, Clostridium perfringens.</title>
        <authorList>
            <person name="Myers G.S."/>
            <person name="Rasko D.A."/>
            <person name="Cheung J.K."/>
            <person name="Ravel J."/>
            <person name="Seshadri R."/>
            <person name="Deboy R.T."/>
            <person name="Ren Q."/>
            <person name="Varga J."/>
            <person name="Awad M.M."/>
            <person name="Brinkac L.M."/>
            <person name="Daugherty S.C."/>
            <person name="Haft D.H."/>
            <person name="Dodson R.J."/>
            <person name="Madupu R."/>
            <person name="Nelson W.C."/>
            <person name="Rosovitz M.J."/>
            <person name="Sullivan S.A."/>
            <person name="Khouri H."/>
            <person name="Dimitrov G.I."/>
            <person name="Watkins K.L."/>
            <person name="Mulligan S."/>
            <person name="Benton J."/>
            <person name="Radune D."/>
            <person name="Fisher D.J."/>
            <person name="Atkins H.S."/>
            <person name="Hiscox T."/>
            <person name="Jost B.H."/>
            <person name="Billington S.J."/>
            <person name="Songer J.G."/>
            <person name="McClane B.A."/>
            <person name="Titball R.W."/>
            <person name="Rood J.I."/>
            <person name="Melville S.B."/>
            <person name="Paulsen I.T."/>
        </authorList>
    </citation>
    <scope>NUCLEOTIDE SEQUENCE [LARGE SCALE GENOMIC DNA]</scope>
    <source>
        <strain evidence="2">ATCC 13124 / DSM 756 / JCM 1290 / NCIMB 6125 / NCTC 8237 / S 107 / Type A</strain>
    </source>
</reference>
<dbReference type="PaxDb" id="195103-CPF_1224"/>
<dbReference type="RefSeq" id="WP_011590613.1">
    <property type="nucleotide sequence ID" value="NC_008261.1"/>
</dbReference>
<keyword evidence="2" id="KW-1185">Reference proteome</keyword>
<dbReference type="HOGENOM" id="CLU_838637_0_0_9"/>
<name>A0A0H2YPX3_CLOP1</name>
<sequence length="331" mass="39094">MRSRVNKINNRTVAALGIKSLDENLEKSIVNIINCNPEYIILGCSEIPFTERILKALNNANCPKILILTFNYRFRNQREIVNEIKFMKNFPENNIAIILNSVNDSNFILTDKICYVSSGSLNNNGIANNVNSYEIMNDKDCNYKLWESEIFDFINKEIINYRSNNQREQIEYILKELKKRLFINISNNSNILNEEYIYILLDILNSIDRFIMIGTDVYQYFDRDFLDIIKSNKKILAKINSIRNELFRILLNINEGKNDINNKIFNCLKNEFLVLLEELEELINLRENKYHNSIMSWRKDESISSFLSANNTINNSLIRKFYERIILNCER</sequence>
<dbReference type="AlphaFoldDB" id="A0A0H2YPX3"/>
<organism evidence="1 2">
    <name type="scientific">Clostridium perfringens (strain ATCC 13124 / DSM 756 / JCM 1290 / NCIMB 6125 / NCTC 8237 / Type A)</name>
    <dbReference type="NCBI Taxonomy" id="195103"/>
    <lineage>
        <taxon>Bacteria</taxon>
        <taxon>Bacillati</taxon>
        <taxon>Bacillota</taxon>
        <taxon>Clostridia</taxon>
        <taxon>Eubacteriales</taxon>
        <taxon>Clostridiaceae</taxon>
        <taxon>Clostridium</taxon>
    </lineage>
</organism>
<dbReference type="Proteomes" id="UP000001823">
    <property type="component" value="Chromosome"/>
</dbReference>
<dbReference type="EMBL" id="CP000246">
    <property type="protein sequence ID" value="ABG82869.1"/>
    <property type="molecule type" value="Genomic_DNA"/>
</dbReference>
<accession>A0A0H2YPX3</accession>
<dbReference type="KEGG" id="cpf:CPF_1224"/>
<evidence type="ECO:0000313" key="1">
    <source>
        <dbReference type="EMBL" id="ABG82869.1"/>
    </source>
</evidence>
<gene>
    <name evidence="1" type="ordered locus">CPF_1224</name>
</gene>
<protein>
    <submittedName>
        <fullName evidence="1">Uncharacterized protein</fullName>
    </submittedName>
</protein>
<dbReference type="STRING" id="195103.CPF_1224"/>
<proteinExistence type="predicted"/>